<dbReference type="SUPFAM" id="SSF50447">
    <property type="entry name" value="Translation proteins"/>
    <property type="match status" value="1"/>
</dbReference>
<dbReference type="RefSeq" id="WP_092234346.1">
    <property type="nucleotide sequence ID" value="NZ_FNLL01000006.1"/>
</dbReference>
<evidence type="ECO:0000256" key="1">
    <source>
        <dbReference type="ARBA" id="ARBA00022490"/>
    </source>
</evidence>
<dbReference type="GO" id="GO:0006364">
    <property type="term" value="P:rRNA processing"/>
    <property type="evidence" value="ECO:0007669"/>
    <property type="project" value="UniProtKB-UniRule"/>
</dbReference>
<dbReference type="Pfam" id="PF01782">
    <property type="entry name" value="RimM"/>
    <property type="match status" value="1"/>
</dbReference>
<dbReference type="InterPro" id="IPR056792">
    <property type="entry name" value="PRC_RimM"/>
</dbReference>
<comment type="subunit">
    <text evidence="5">Binds ribosomal protein uS19.</text>
</comment>
<feature type="domain" description="RimM N-terminal" evidence="6">
    <location>
        <begin position="8"/>
        <end position="92"/>
    </location>
</feature>
<dbReference type="AlphaFoldDB" id="A0A1H2HFM9"/>
<dbReference type="NCBIfam" id="TIGR02273">
    <property type="entry name" value="16S_RimM"/>
    <property type="match status" value="1"/>
</dbReference>
<organism evidence="8 9">
    <name type="scientific">Desulfobacula phenolica</name>
    <dbReference type="NCBI Taxonomy" id="90732"/>
    <lineage>
        <taxon>Bacteria</taxon>
        <taxon>Pseudomonadati</taxon>
        <taxon>Thermodesulfobacteriota</taxon>
        <taxon>Desulfobacteria</taxon>
        <taxon>Desulfobacterales</taxon>
        <taxon>Desulfobacteraceae</taxon>
        <taxon>Desulfobacula</taxon>
    </lineage>
</organism>
<dbReference type="EMBL" id="FNLL01000006">
    <property type="protein sequence ID" value="SDU30625.1"/>
    <property type="molecule type" value="Genomic_DNA"/>
</dbReference>
<evidence type="ECO:0000259" key="7">
    <source>
        <dbReference type="Pfam" id="PF24986"/>
    </source>
</evidence>
<reference evidence="9" key="1">
    <citation type="submission" date="2016-10" db="EMBL/GenBank/DDBJ databases">
        <authorList>
            <person name="Varghese N."/>
            <person name="Submissions S."/>
        </authorList>
    </citation>
    <scope>NUCLEOTIDE SEQUENCE [LARGE SCALE GENOMIC DNA]</scope>
    <source>
        <strain evidence="9">DSM 3384</strain>
    </source>
</reference>
<dbReference type="PANTHER" id="PTHR33692">
    <property type="entry name" value="RIBOSOME MATURATION FACTOR RIMM"/>
    <property type="match status" value="1"/>
</dbReference>
<dbReference type="GO" id="GO:0043022">
    <property type="term" value="F:ribosome binding"/>
    <property type="evidence" value="ECO:0007669"/>
    <property type="project" value="InterPro"/>
</dbReference>
<dbReference type="Pfam" id="PF24986">
    <property type="entry name" value="PRC_RimM"/>
    <property type="match status" value="1"/>
</dbReference>
<comment type="similarity">
    <text evidence="5">Belongs to the RimM family.</text>
</comment>
<proteinExistence type="inferred from homology"/>
<evidence type="ECO:0000313" key="8">
    <source>
        <dbReference type="EMBL" id="SDU30625.1"/>
    </source>
</evidence>
<evidence type="ECO:0000313" key="9">
    <source>
        <dbReference type="Proteomes" id="UP000199608"/>
    </source>
</evidence>
<keyword evidence="2 5" id="KW-0690">Ribosome biogenesis</keyword>
<dbReference type="InterPro" id="IPR002676">
    <property type="entry name" value="RimM_N"/>
</dbReference>
<comment type="subcellular location">
    <subcellularLocation>
        <location evidence="5">Cytoplasm</location>
    </subcellularLocation>
</comment>
<dbReference type="Gene3D" id="2.40.30.60">
    <property type="entry name" value="RimM"/>
    <property type="match status" value="1"/>
</dbReference>
<dbReference type="PANTHER" id="PTHR33692:SF1">
    <property type="entry name" value="RIBOSOME MATURATION FACTOR RIMM"/>
    <property type="match status" value="1"/>
</dbReference>
<keyword evidence="1 5" id="KW-0963">Cytoplasm</keyword>
<dbReference type="InterPro" id="IPR036976">
    <property type="entry name" value="RimM_N_sf"/>
</dbReference>
<name>A0A1H2HFM9_9BACT</name>
<dbReference type="GO" id="GO:0042274">
    <property type="term" value="P:ribosomal small subunit biogenesis"/>
    <property type="evidence" value="ECO:0007669"/>
    <property type="project" value="UniProtKB-UniRule"/>
</dbReference>
<evidence type="ECO:0000256" key="3">
    <source>
        <dbReference type="ARBA" id="ARBA00022552"/>
    </source>
</evidence>
<dbReference type="GO" id="GO:0005840">
    <property type="term" value="C:ribosome"/>
    <property type="evidence" value="ECO:0007669"/>
    <property type="project" value="InterPro"/>
</dbReference>
<feature type="domain" description="Ribosome maturation factor RimM PRC barrel" evidence="7">
    <location>
        <begin position="103"/>
        <end position="169"/>
    </location>
</feature>
<dbReference type="GO" id="GO:0005737">
    <property type="term" value="C:cytoplasm"/>
    <property type="evidence" value="ECO:0007669"/>
    <property type="project" value="UniProtKB-SubCell"/>
</dbReference>
<keyword evidence="4 5" id="KW-0143">Chaperone</keyword>
<dbReference type="InterPro" id="IPR011033">
    <property type="entry name" value="PRC_barrel-like_sf"/>
</dbReference>
<dbReference type="InterPro" id="IPR009000">
    <property type="entry name" value="Transl_B-barrel_sf"/>
</dbReference>
<evidence type="ECO:0000256" key="5">
    <source>
        <dbReference type="HAMAP-Rule" id="MF_00014"/>
    </source>
</evidence>
<dbReference type="InterPro" id="IPR011961">
    <property type="entry name" value="RimM"/>
</dbReference>
<accession>A0A1H2HFM9</accession>
<dbReference type="SUPFAM" id="SSF50346">
    <property type="entry name" value="PRC-barrel domain"/>
    <property type="match status" value="1"/>
</dbReference>
<evidence type="ECO:0000256" key="2">
    <source>
        <dbReference type="ARBA" id="ARBA00022517"/>
    </source>
</evidence>
<evidence type="ECO:0000259" key="6">
    <source>
        <dbReference type="Pfam" id="PF01782"/>
    </source>
</evidence>
<dbReference type="Gene3D" id="2.30.30.240">
    <property type="entry name" value="PRC-barrel domain"/>
    <property type="match status" value="1"/>
</dbReference>
<keyword evidence="9" id="KW-1185">Reference proteome</keyword>
<keyword evidence="3 5" id="KW-0698">rRNA processing</keyword>
<comment type="function">
    <text evidence="5">An accessory protein needed during the final step in the assembly of 30S ribosomal subunit, possibly for assembly of the head region. Essential for efficient processing of 16S rRNA. May be needed both before and after RbfA during the maturation of 16S rRNA. It has affinity for free ribosomal 30S subunits but not for 70S ribosomes.</text>
</comment>
<evidence type="ECO:0000256" key="4">
    <source>
        <dbReference type="ARBA" id="ARBA00023186"/>
    </source>
</evidence>
<comment type="domain">
    <text evidence="5">The PRC barrel domain binds ribosomal protein uS19.</text>
</comment>
<protein>
    <recommendedName>
        <fullName evidence="5">Ribosome maturation factor RimM</fullName>
    </recommendedName>
</protein>
<dbReference type="HAMAP" id="MF_00014">
    <property type="entry name" value="Ribosome_mat_RimM"/>
    <property type="match status" value="1"/>
</dbReference>
<sequence length="170" mass="19111">MNTADSFTIGQVTGVHGLAGNLKVWSFAESIDTFCPGRSVLLKSEDEEDGRQYKIVKATAHKKGIILFLEGVDTRELAEDLIGKKILIDRDQLPEPEEDTWYWQDLLGLNVFDHEKGFIGKITDIFPTGANDVLVVTDNKKETLVPMHRQFIESVDIENGTIMVTLPEDY</sequence>
<dbReference type="Proteomes" id="UP000199608">
    <property type="component" value="Unassembled WGS sequence"/>
</dbReference>
<gene>
    <name evidence="5" type="primary">rimM</name>
    <name evidence="8" type="ORF">SAMN04487931_106217</name>
</gene>